<evidence type="ECO:0000256" key="4">
    <source>
        <dbReference type="ARBA" id="ARBA00023172"/>
    </source>
</evidence>
<dbReference type="GO" id="GO:0006313">
    <property type="term" value="P:DNA transposition"/>
    <property type="evidence" value="ECO:0007669"/>
    <property type="project" value="InterPro"/>
</dbReference>
<feature type="domain" description="Tn3 transposase DDE" evidence="5">
    <location>
        <begin position="586"/>
        <end position="976"/>
    </location>
</feature>
<dbReference type="Pfam" id="PF13700">
    <property type="entry name" value="DUF4158"/>
    <property type="match status" value="1"/>
</dbReference>
<dbReference type="InterPro" id="IPR002513">
    <property type="entry name" value="Tn3_Tnp_DDE_dom"/>
</dbReference>
<sequence length="996" mass="112362">MPVNFLSENQKAGYGNYHGELTKETLARYFHLDDFDRLNISEKRGEHNRLGYAVLLCTVRYLGRFPDLTTIIPIVVIEFLAEQLHIESGSEQVNIYNSGKQRRQHIDEITKIYGYTEFTDIRVAFSLTRWLYSLCWTGTSRPGILFERCTGWLLSHKVLLPGYSLLERYIARLRSRVENRLWYSLAACIDDSQAQRLLELLSVPAGSRYSLLDQLRTGPTKVNATSLVQATGRLQTIRNLGVTLPAITPVSDTRIAALARYASTAKTTALQRLPEKRKLATLVAFSCCMEATAQDDALELLEALLRDLFNEAVQADKRNRQRTLKDLDRAAEILAKACRMVLDDKLPDTDVRGNIFNIIPEDVLKHAVNNVTSLIRPANNVYFNELDAKFKTVRRFLPDLLSRIHFEGNASADSLIEALHWIEVNLKKKKTDNDAPREIINKPWQQHVIRKDGSIDFHAYTFCALKELQLTLKKRDIYVNPSWRYADPRTGLIEGKEWEALRPIICRSLGLSSAPGATLSAIATELDSTYRDVLDRLPENPAVRFAENGDKTELILSPLDAIEETPSLIALRQRVADMLPRVDLPELILEIDARTHFTGAFTHSSEQSSRVSDLNISICAMLMAEACNTGPEPFIRNDVAALKRDRLTWTDSNYIRDETIRAANAVLVAAQSSVPLANIWGGGEVASADGMRFVVPVRTVHAGPNPKYFKEGRGVTWYNLISDQYSGINDIVVPGTLRDSLVILAVVLEQQTDQVPYQIMTDTGAYSDVIFGLFRLLGYRFCPRIADTGGARFWRTDSKADYGPFNAISSHRLNFGKKTEPHWDDILRLIASLKLGRLNVMSIMKTLQTGDRPTSLAQAIAEIGRADKTIHMLTYLDDENKRRRTLQQLNRGEGRHAVARNVFHGKRGELRQAYREGQEDQLGSLGLVLNIIVLWNTIYMDAAIQQLRREGYPVLDSDVEKLSPLQCGHINMQGRYSFTVPESVSKGELRAFNEDA</sequence>
<keyword evidence="3" id="KW-0238">DNA-binding</keyword>
<comment type="caution">
    <text evidence="7">The sequence shown here is derived from an EMBL/GenBank/DDBJ whole genome shotgun (WGS) entry which is preliminary data.</text>
</comment>
<reference evidence="7" key="1">
    <citation type="submission" date="2018-07" db="EMBL/GenBank/DDBJ databases">
        <authorList>
            <consortium name="PulseNet: The National Subtyping Network for Foodborne Disease Surveillance"/>
            <person name="Tarr C.L."/>
            <person name="Trees E."/>
            <person name="Katz L.S."/>
            <person name="Carleton-Romer H.A."/>
            <person name="Stroika S."/>
            <person name="Kucerova Z."/>
            <person name="Roache K.F."/>
            <person name="Sabol A.L."/>
            <person name="Besser J."/>
            <person name="Gerner-Smidt P."/>
        </authorList>
    </citation>
    <scope>NUCLEOTIDE SEQUENCE</scope>
    <source>
        <strain evidence="7">PNUSAS018280</strain>
    </source>
</reference>
<proteinExistence type="inferred from homology"/>
<evidence type="ECO:0000313" key="7">
    <source>
        <dbReference type="EMBL" id="EBT2271208.1"/>
    </source>
</evidence>
<comment type="similarity">
    <text evidence="1">Belongs to the transposase 7 family.</text>
</comment>
<name>A0A5V1PM54_SALER</name>
<keyword evidence="4" id="KW-0233">DNA recombination</keyword>
<organism evidence="7">
    <name type="scientific">Salmonella enterica</name>
    <name type="common">Salmonella choleraesuis</name>
    <dbReference type="NCBI Taxonomy" id="28901"/>
    <lineage>
        <taxon>Bacteria</taxon>
        <taxon>Pseudomonadati</taxon>
        <taxon>Pseudomonadota</taxon>
        <taxon>Gammaproteobacteria</taxon>
        <taxon>Enterobacterales</taxon>
        <taxon>Enterobacteriaceae</taxon>
        <taxon>Salmonella</taxon>
    </lineage>
</organism>
<accession>A0A5V1PM54</accession>
<dbReference type="AlphaFoldDB" id="A0A5V1PM54"/>
<keyword evidence="2" id="KW-0815">Transposition</keyword>
<feature type="domain" description="DUF4158" evidence="6">
    <location>
        <begin position="5"/>
        <end position="172"/>
    </location>
</feature>
<evidence type="ECO:0000256" key="2">
    <source>
        <dbReference type="ARBA" id="ARBA00022578"/>
    </source>
</evidence>
<dbReference type="InterPro" id="IPR025296">
    <property type="entry name" value="DUF4158"/>
</dbReference>
<evidence type="ECO:0000259" key="5">
    <source>
        <dbReference type="Pfam" id="PF01526"/>
    </source>
</evidence>
<dbReference type="NCBIfam" id="NF033527">
    <property type="entry name" value="transpos_Tn3"/>
    <property type="match status" value="1"/>
</dbReference>
<dbReference type="GO" id="GO:0004803">
    <property type="term" value="F:transposase activity"/>
    <property type="evidence" value="ECO:0007669"/>
    <property type="project" value="InterPro"/>
</dbReference>
<protein>
    <submittedName>
        <fullName evidence="7">Tn3 family transposase</fullName>
    </submittedName>
</protein>
<dbReference type="GO" id="GO:0003677">
    <property type="term" value="F:DNA binding"/>
    <property type="evidence" value="ECO:0007669"/>
    <property type="project" value="UniProtKB-KW"/>
</dbReference>
<evidence type="ECO:0000259" key="6">
    <source>
        <dbReference type="Pfam" id="PF13700"/>
    </source>
</evidence>
<dbReference type="InterPro" id="IPR047653">
    <property type="entry name" value="Tn3-like_transpos"/>
</dbReference>
<evidence type="ECO:0000256" key="1">
    <source>
        <dbReference type="ARBA" id="ARBA00009402"/>
    </source>
</evidence>
<evidence type="ECO:0000256" key="3">
    <source>
        <dbReference type="ARBA" id="ARBA00023125"/>
    </source>
</evidence>
<dbReference type="Pfam" id="PF01526">
    <property type="entry name" value="DDE_Tnp_Tn3"/>
    <property type="match status" value="1"/>
</dbReference>
<dbReference type="EMBL" id="AAGYBI010000055">
    <property type="protein sequence ID" value="EBT2271208.1"/>
    <property type="molecule type" value="Genomic_DNA"/>
</dbReference>
<gene>
    <name evidence="7" type="ORF">CI531_22310</name>
</gene>